<proteinExistence type="predicted"/>
<evidence type="ECO:0000256" key="1">
    <source>
        <dbReference type="SAM" id="MobiDB-lite"/>
    </source>
</evidence>
<dbReference type="AlphaFoldDB" id="B2G4I6"/>
<feature type="region of interest" description="Disordered" evidence="1">
    <location>
        <begin position="485"/>
        <end position="504"/>
    </location>
</feature>
<dbReference type="KEGG" id="zro:ZYRO0D17006g"/>
<reference evidence="2" key="1">
    <citation type="submission" date="2008-02" db="EMBL/GenBank/DDBJ databases">
        <title>Zygosaccharomyces rouxii homologs of Saccharomyces cerevisiae chromosome III.</title>
        <authorList>
            <person name="Gordon J.L."/>
            <person name="Wolfe K.H."/>
        </authorList>
    </citation>
    <scope>NUCLEOTIDE SEQUENCE</scope>
    <source>
        <strain evidence="2">CBS 732</strain>
    </source>
</reference>
<sequence>MLMVNETRMLKFKQVQQEHVGVLRELLAFCETLRPSPKAAQKYMKDVKVILEFVTNSLKVLIAKHTLVTSPSELLPARLFAEVELLNTYKDVLFGSIKLIFNKDTSAFRMRTEPNFTQSVIKIYMALIQFHHMWAAETLQLKSMIHAFQYQFGSNYNIANCNILNLNQVHDLLSQTFDLVSPPLLDIRRVAKRDYFRLTTERFGYRELLVEIFQLSNGELAIFKVNCGELPAPTNSSSHLLQRLAEGESNLLNLGRTLLFPALREYDLEVVTLIDSGTELRTPTSSDVHLQLQCVDAMQWESHWKFCFQKLFDKKNVIPPLLQSSTLAPMARSSHPFQSFKFKHQKLEDLRPDTYSGIAIQMPQQVVESQKAKENSIKDFKQNSFKLHKSKPLQRPLSSMMQDIDLNDTPKRSASDNSMFKSPSLRDIEQLSCSKLLELDKSIDMNLSQTALETPEMKECKTMSQHSSIEKTDPVVEGDIEVIDIESDDDTDGQESSIFNPTADIYKPSFHNRKSFSLLSLFKPKSKKNSNIDTSNDSGFSLNNQNSSSSLFGPRSATSSSLSSKSSMNSLLKSNNGVGIPSGIGLNNESTIFESKITRVSSWNGRLWEPIKAEKLKLTIVKSNKNETVLVVHEEKEIYFCKLAARITPQWKCSRGGAQDVQLNVPFSEFMANTFSEGGNFLNIRCVEANRLQNFLQHCIKGDVIPAHLLSHSLPNSMTAGTLSSNGSSLLSDQSSSMISDSSAFKLAASAANTRLLLPNIKVKRYVHSETTTWQEQLSTMVDLYACEYKGLLLRVLFKFLENGKNDDTLLVGLNDIRRIGTTGLLLVCRNEEQFLEFQNKAVADQVYRLIRP</sequence>
<protein>
    <submittedName>
        <fullName evidence="2">UPF0508 protein YJL181W and UPF0508 protein YJR030C/YJR025C-A</fullName>
    </submittedName>
</protein>
<evidence type="ECO:0000313" key="2">
    <source>
        <dbReference type="EMBL" id="CAQ43495.1"/>
    </source>
</evidence>
<dbReference type="OMA" id="LVVCESH"/>
<accession>B2G4I6</accession>
<name>B2G4I6_ZYGRO</name>
<gene>
    <name evidence="2" type="primary">Zr_YJL181W and Zr_YJR030C</name>
    <name evidence="2" type="ORF">Zrou_6p4</name>
</gene>
<dbReference type="EMBL" id="AM989985">
    <property type="protein sequence ID" value="CAQ43495.1"/>
    <property type="molecule type" value="Genomic_DNA"/>
</dbReference>
<organism evidence="2">
    <name type="scientific">Zygosaccharomyces rouxii</name>
    <dbReference type="NCBI Taxonomy" id="4956"/>
    <lineage>
        <taxon>Eukaryota</taxon>
        <taxon>Fungi</taxon>
        <taxon>Dikarya</taxon>
        <taxon>Ascomycota</taxon>
        <taxon>Saccharomycotina</taxon>
        <taxon>Saccharomycetes</taxon>
        <taxon>Saccharomycetales</taxon>
        <taxon>Saccharomycetaceae</taxon>
        <taxon>Zygosaccharomyces</taxon>
    </lineage>
</organism>